<keyword evidence="2" id="KW-1185">Reference proteome</keyword>
<proteinExistence type="predicted"/>
<evidence type="ECO:0000313" key="1">
    <source>
        <dbReference type="EMBL" id="GGA64979.1"/>
    </source>
</evidence>
<name>A0A916RSZ3_9HYPH</name>
<dbReference type="EMBL" id="BMIF01000004">
    <property type="protein sequence ID" value="GGA64979.1"/>
    <property type="molecule type" value="Genomic_DNA"/>
</dbReference>
<accession>A0A916RSZ3</accession>
<organism evidence="1 2">
    <name type="scientific">Nitratireductor aestuarii</name>
    <dbReference type="NCBI Taxonomy" id="1735103"/>
    <lineage>
        <taxon>Bacteria</taxon>
        <taxon>Pseudomonadati</taxon>
        <taxon>Pseudomonadota</taxon>
        <taxon>Alphaproteobacteria</taxon>
        <taxon>Hyphomicrobiales</taxon>
        <taxon>Phyllobacteriaceae</taxon>
        <taxon>Nitratireductor</taxon>
    </lineage>
</organism>
<protein>
    <submittedName>
        <fullName evidence="1">Uncharacterized protein</fullName>
    </submittedName>
</protein>
<dbReference type="Proteomes" id="UP000636264">
    <property type="component" value="Unassembled WGS sequence"/>
</dbReference>
<evidence type="ECO:0000313" key="2">
    <source>
        <dbReference type="Proteomes" id="UP000636264"/>
    </source>
</evidence>
<reference evidence="1" key="1">
    <citation type="journal article" date="2014" name="Int. J. Syst. Evol. Microbiol.">
        <title>Complete genome sequence of Corynebacterium casei LMG S-19264T (=DSM 44701T), isolated from a smear-ripened cheese.</title>
        <authorList>
            <consortium name="US DOE Joint Genome Institute (JGI-PGF)"/>
            <person name="Walter F."/>
            <person name="Albersmeier A."/>
            <person name="Kalinowski J."/>
            <person name="Ruckert C."/>
        </authorList>
    </citation>
    <scope>NUCLEOTIDE SEQUENCE</scope>
    <source>
        <strain evidence="1">CGMCC 1.15320</strain>
    </source>
</reference>
<sequence>MVEAKFFPKPVQPSPAQSSVAIVGSQESILKSNLATGGINPPPGFDVDPNTLDTQDKLIAFLKEFDDWSSEYQIMYAEKYGKDGVLLIPPMGHTERTIVTSATNPGKIYIVEEMDANAYYTLSREDQVRVAGTKAFEEAKGAFGFERAADVRFDDLPLNEYIDSVIADMRAAQGKMPDADLQAFLDQLRHERDSVNAQEILRPSIISKRIEDIKASFKRAALFANVKPESYDTKSKSYSDVISLDGGAAISQGYRVFADCDRQIAQLEEQRSKLLKHSGKLDVPELLMQFLMLTKQINDTKSVREAEESKQQNELSKTYAAMQDAVNETLRLFNGNDEDQKYSLYGKNYADLTDRQKMIVSMFSTLYGAGAQQHPLEEAGGVARALMDMLSRSQGHLSMTAHTSAQWNTFGTQLSEGVTTLGRNTQLKTNEITSMQQMSTSLFEAISKTISNSYSLLQSVAKNIS</sequence>
<gene>
    <name evidence="1" type="ORF">GCM10011385_18470</name>
</gene>
<dbReference type="RefSeq" id="WP_188720751.1">
    <property type="nucleotide sequence ID" value="NZ_BMIF01000004.1"/>
</dbReference>
<comment type="caution">
    <text evidence="1">The sequence shown here is derived from an EMBL/GenBank/DDBJ whole genome shotgun (WGS) entry which is preliminary data.</text>
</comment>
<dbReference type="AlphaFoldDB" id="A0A916RSZ3"/>
<reference evidence="1" key="2">
    <citation type="submission" date="2020-09" db="EMBL/GenBank/DDBJ databases">
        <authorList>
            <person name="Sun Q."/>
            <person name="Zhou Y."/>
        </authorList>
    </citation>
    <scope>NUCLEOTIDE SEQUENCE</scope>
    <source>
        <strain evidence="1">CGMCC 1.15320</strain>
    </source>
</reference>